<keyword evidence="2 5" id="KW-0812">Transmembrane</keyword>
<feature type="transmembrane region" description="Helical" evidence="5">
    <location>
        <begin position="273"/>
        <end position="290"/>
    </location>
</feature>
<dbReference type="InterPro" id="IPR044880">
    <property type="entry name" value="NCX_ion-bd_dom_sf"/>
</dbReference>
<feature type="transmembrane region" description="Helical" evidence="5">
    <location>
        <begin position="78"/>
        <end position="95"/>
    </location>
</feature>
<feature type="transmembrane region" description="Helical" evidence="5">
    <location>
        <begin position="207"/>
        <end position="230"/>
    </location>
</feature>
<feature type="transmembrane region" description="Helical" evidence="5">
    <location>
        <begin position="173"/>
        <end position="195"/>
    </location>
</feature>
<comment type="caution">
    <text evidence="7">The sequence shown here is derived from an EMBL/GenBank/DDBJ whole genome shotgun (WGS) entry which is preliminary data.</text>
</comment>
<dbReference type="Gene3D" id="1.20.1420.30">
    <property type="entry name" value="NCX, central ion-binding region"/>
    <property type="match status" value="1"/>
</dbReference>
<dbReference type="InParanoid" id="Q0F1D4"/>
<feature type="domain" description="Sodium/calcium exchanger membrane region" evidence="6">
    <location>
        <begin position="172"/>
        <end position="317"/>
    </location>
</feature>
<feature type="transmembrane region" description="Helical" evidence="5">
    <location>
        <begin position="242"/>
        <end position="261"/>
    </location>
</feature>
<evidence type="ECO:0000313" key="7">
    <source>
        <dbReference type="EMBL" id="EAU55257.1"/>
    </source>
</evidence>
<dbReference type="eggNOG" id="COG0530">
    <property type="taxonomic scope" value="Bacteria"/>
</dbReference>
<evidence type="ECO:0000259" key="6">
    <source>
        <dbReference type="Pfam" id="PF01699"/>
    </source>
</evidence>
<evidence type="ECO:0000256" key="4">
    <source>
        <dbReference type="ARBA" id="ARBA00023136"/>
    </source>
</evidence>
<evidence type="ECO:0000256" key="1">
    <source>
        <dbReference type="ARBA" id="ARBA00004141"/>
    </source>
</evidence>
<dbReference type="HOGENOM" id="CLU_007948_0_2_0"/>
<dbReference type="EMBL" id="AATS01000003">
    <property type="protein sequence ID" value="EAU55257.1"/>
    <property type="molecule type" value="Genomic_DNA"/>
</dbReference>
<keyword evidence="3 5" id="KW-1133">Transmembrane helix</keyword>
<keyword evidence="4 5" id="KW-0472">Membrane</keyword>
<feature type="transmembrane region" description="Helical" evidence="5">
    <location>
        <begin position="302"/>
        <end position="320"/>
    </location>
</feature>
<dbReference type="InterPro" id="IPR004481">
    <property type="entry name" value="K/Na/Ca-exchanger"/>
</dbReference>
<dbReference type="PANTHER" id="PTHR10846:SF8">
    <property type="entry name" value="INNER MEMBRANE PROTEIN YRBG"/>
    <property type="match status" value="1"/>
</dbReference>
<protein>
    <submittedName>
        <fullName evidence="7">Ca2+/Na+ antiporter</fullName>
    </submittedName>
</protein>
<gene>
    <name evidence="7" type="ORF">SPV1_11011</name>
</gene>
<evidence type="ECO:0000313" key="8">
    <source>
        <dbReference type="Proteomes" id="UP000005297"/>
    </source>
</evidence>
<feature type="domain" description="Sodium/calcium exchanger membrane region" evidence="6">
    <location>
        <begin position="4"/>
        <end position="144"/>
    </location>
</feature>
<dbReference type="Pfam" id="PF01699">
    <property type="entry name" value="Na_Ca_ex"/>
    <property type="match status" value="2"/>
</dbReference>
<accession>Q0F1D4</accession>
<dbReference type="FunCoup" id="Q0F1D4">
    <property type="interactions" value="123"/>
</dbReference>
<dbReference type="GO" id="GO:0005886">
    <property type="term" value="C:plasma membrane"/>
    <property type="evidence" value="ECO:0007669"/>
    <property type="project" value="TreeGrafter"/>
</dbReference>
<proteinExistence type="predicted"/>
<dbReference type="GO" id="GO:0006874">
    <property type="term" value="P:intracellular calcium ion homeostasis"/>
    <property type="evidence" value="ECO:0007669"/>
    <property type="project" value="TreeGrafter"/>
</dbReference>
<feature type="transmembrane region" description="Helical" evidence="5">
    <location>
        <begin position="130"/>
        <end position="148"/>
    </location>
</feature>
<evidence type="ECO:0000256" key="5">
    <source>
        <dbReference type="SAM" id="Phobius"/>
    </source>
</evidence>
<dbReference type="Gene3D" id="6.10.280.80">
    <property type="entry name" value="NCX, peripheral helical region"/>
    <property type="match status" value="1"/>
</dbReference>
<dbReference type="GO" id="GO:0005262">
    <property type="term" value="F:calcium channel activity"/>
    <property type="evidence" value="ECO:0007669"/>
    <property type="project" value="TreeGrafter"/>
</dbReference>
<reference evidence="7 8" key="1">
    <citation type="submission" date="2006-09" db="EMBL/GenBank/DDBJ databases">
        <authorList>
            <person name="Emerson D."/>
            <person name="Ferriera S."/>
            <person name="Johnson J."/>
            <person name="Kravitz S."/>
            <person name="Halpern A."/>
            <person name="Remington K."/>
            <person name="Beeson K."/>
            <person name="Tran B."/>
            <person name="Rogers Y.-H."/>
            <person name="Friedman R."/>
            <person name="Venter J.C."/>
        </authorList>
    </citation>
    <scope>NUCLEOTIDE SEQUENCE [LARGE SCALE GENOMIC DNA]</scope>
    <source>
        <strain evidence="7 8">PV-1</strain>
    </source>
</reference>
<dbReference type="Proteomes" id="UP000005297">
    <property type="component" value="Unassembled WGS sequence"/>
</dbReference>
<organism evidence="7 8">
    <name type="scientific">Mariprofundus ferrooxydans PV-1</name>
    <dbReference type="NCBI Taxonomy" id="314345"/>
    <lineage>
        <taxon>Bacteria</taxon>
        <taxon>Pseudomonadati</taxon>
        <taxon>Pseudomonadota</taxon>
        <taxon>Candidatius Mariprofundia</taxon>
        <taxon>Mariprofundales</taxon>
        <taxon>Mariprofundaceae</taxon>
        <taxon>Mariprofundus</taxon>
    </lineage>
</organism>
<dbReference type="AlphaFoldDB" id="Q0F1D4"/>
<sequence length="322" mass="33609">MLLAVAAIAVGVALLIWGADRFVDGAASVAKNLRVPPMVIGLTIVSLGTSLPEMIVSAMAALDGNRDLGIGNVLGSNIANIGLVLGITALVIPLTVKSMTLRREMPVMFMVTLLAFALMADGALSRGDGIILIIGLVLLLAWITMLGLRDRDDPLVAEFTDSIPDQMSMGMSLLWFVVGLALLIISSRMVVWGAVEIAHLLGVSDLIIGLTIVAIGTSLPELVASLVSALKGEADLAIGNVIGSNMFNLLAVLAMPALIHPGAFAPEALMRDFPIMIGFTIALFVVSFALKKSGGVINRFEGGLLTAGFAGYLILLYFQSAA</sequence>
<dbReference type="STRING" id="314344.AL013_09380"/>
<dbReference type="RefSeq" id="WP_009849720.1">
    <property type="nucleotide sequence ID" value="NZ_DS022294.1"/>
</dbReference>
<dbReference type="GO" id="GO:0008273">
    <property type="term" value="F:calcium, potassium:sodium antiporter activity"/>
    <property type="evidence" value="ECO:0007669"/>
    <property type="project" value="TreeGrafter"/>
</dbReference>
<evidence type="ECO:0000256" key="3">
    <source>
        <dbReference type="ARBA" id="ARBA00022989"/>
    </source>
</evidence>
<evidence type="ECO:0000256" key="2">
    <source>
        <dbReference type="ARBA" id="ARBA00022692"/>
    </source>
</evidence>
<dbReference type="PANTHER" id="PTHR10846">
    <property type="entry name" value="SODIUM/POTASSIUM/CALCIUM EXCHANGER"/>
    <property type="match status" value="1"/>
</dbReference>
<name>Q0F1D4_9PROT</name>
<dbReference type="OrthoDB" id="9794225at2"/>
<dbReference type="InterPro" id="IPR004837">
    <property type="entry name" value="NaCa_Exmemb"/>
</dbReference>
<keyword evidence="8" id="KW-1185">Reference proteome</keyword>
<comment type="subcellular location">
    <subcellularLocation>
        <location evidence="1">Membrane</location>
        <topology evidence="1">Multi-pass membrane protein</topology>
    </subcellularLocation>
</comment>
<dbReference type="NCBIfam" id="TIGR00367">
    <property type="entry name" value="calcium/sodium antiporter"/>
    <property type="match status" value="1"/>
</dbReference>